<protein>
    <recommendedName>
        <fullName evidence="8">mannan endo-1,6-alpha-mannosidase</fullName>
        <ecNumber evidence="8">3.2.1.101</ecNumber>
    </recommendedName>
</protein>
<dbReference type="Pfam" id="PF17862">
    <property type="entry name" value="AAA_lid_3"/>
    <property type="match status" value="1"/>
</dbReference>
<evidence type="ECO:0000256" key="6">
    <source>
        <dbReference type="ARBA" id="ARBA00010044"/>
    </source>
</evidence>
<dbReference type="InterPro" id="IPR048438">
    <property type="entry name" value="Yme1-like_N"/>
</dbReference>
<feature type="region of interest" description="Disordered" evidence="22">
    <location>
        <begin position="1173"/>
        <end position="1214"/>
    </location>
</feature>
<evidence type="ECO:0000256" key="10">
    <source>
        <dbReference type="ARBA" id="ARBA00022723"/>
    </source>
</evidence>
<dbReference type="Gene3D" id="3.40.50.300">
    <property type="entry name" value="P-loop containing nucleotide triphosphate hydrolases"/>
    <property type="match status" value="1"/>
</dbReference>
<keyword evidence="15" id="KW-0067">ATP-binding</keyword>
<evidence type="ECO:0000256" key="17">
    <source>
        <dbReference type="ARBA" id="ARBA00023128"/>
    </source>
</evidence>
<dbReference type="GO" id="GO:0012505">
    <property type="term" value="C:endomembrane system"/>
    <property type="evidence" value="ECO:0007669"/>
    <property type="project" value="UniProtKB-SubCell"/>
</dbReference>
<dbReference type="GO" id="GO:0004222">
    <property type="term" value="F:metalloendopeptidase activity"/>
    <property type="evidence" value="ECO:0007669"/>
    <property type="project" value="InterPro"/>
</dbReference>
<keyword evidence="9" id="KW-0645">Protease</keyword>
<dbReference type="KEGG" id="ztr:MYCGRDRAFT_108775"/>
<evidence type="ECO:0000256" key="21">
    <source>
        <dbReference type="SAM" id="Coils"/>
    </source>
</evidence>
<evidence type="ECO:0000256" key="5">
    <source>
        <dbReference type="ARBA" id="ARBA00009699"/>
    </source>
</evidence>
<dbReference type="Gene3D" id="1.10.8.60">
    <property type="match status" value="1"/>
</dbReference>
<proteinExistence type="inferred from homology"/>
<dbReference type="GO" id="GO:0046872">
    <property type="term" value="F:metal ion binding"/>
    <property type="evidence" value="ECO:0007669"/>
    <property type="project" value="UniProtKB-KW"/>
</dbReference>
<dbReference type="PANTHER" id="PTHR23076">
    <property type="entry name" value="METALLOPROTEASE M41 FTSH"/>
    <property type="match status" value="1"/>
</dbReference>
<feature type="chain" id="PRO_5003395512" description="mannan endo-1,6-alpha-mannosidase" evidence="23">
    <location>
        <begin position="19"/>
        <end position="1214"/>
    </location>
</feature>
<dbReference type="EMBL" id="CM001198">
    <property type="protein sequence ID" value="EGP88972.1"/>
    <property type="molecule type" value="Genomic_DNA"/>
</dbReference>
<gene>
    <name evidence="25" type="ORF">MYCGRDRAFT_108775</name>
</gene>
<evidence type="ECO:0000313" key="26">
    <source>
        <dbReference type="Proteomes" id="UP000008062"/>
    </source>
</evidence>
<evidence type="ECO:0000256" key="8">
    <source>
        <dbReference type="ARBA" id="ARBA00012350"/>
    </source>
</evidence>
<keyword evidence="13" id="KW-0378">Hydrolase</keyword>
<evidence type="ECO:0000256" key="11">
    <source>
        <dbReference type="ARBA" id="ARBA00022729"/>
    </source>
</evidence>
<dbReference type="FunFam" id="1.10.8.60:FF:000001">
    <property type="entry name" value="ATP-dependent zinc metalloprotease FtsH"/>
    <property type="match status" value="1"/>
</dbReference>
<dbReference type="NCBIfam" id="TIGR01241">
    <property type="entry name" value="FtsH_fam"/>
    <property type="match status" value="1"/>
</dbReference>
<feature type="coiled-coil region" evidence="21">
    <location>
        <begin position="1118"/>
        <end position="1152"/>
    </location>
</feature>
<dbReference type="OrthoDB" id="1413014at2759"/>
<keyword evidence="12" id="KW-0547">Nucleotide-binding</keyword>
<name>F9X566_ZYMTI</name>
<dbReference type="FunCoup" id="F9X566">
    <property type="interactions" value="1062"/>
</dbReference>
<evidence type="ECO:0000256" key="3">
    <source>
        <dbReference type="ARBA" id="ARBA00004173"/>
    </source>
</evidence>
<dbReference type="SUPFAM" id="SSF140990">
    <property type="entry name" value="FtsH protease domain-like"/>
    <property type="match status" value="1"/>
</dbReference>
<keyword evidence="21" id="KW-0175">Coiled coil</keyword>
<keyword evidence="10" id="KW-0479">Metal-binding</keyword>
<dbReference type="SUPFAM" id="SSF48208">
    <property type="entry name" value="Six-hairpin glycosidases"/>
    <property type="match status" value="1"/>
</dbReference>
<dbReference type="AlphaFoldDB" id="F9X566"/>
<dbReference type="Gene3D" id="1.20.58.760">
    <property type="entry name" value="Peptidase M41"/>
    <property type="match status" value="1"/>
</dbReference>
<evidence type="ECO:0000256" key="22">
    <source>
        <dbReference type="SAM" id="MobiDB-lite"/>
    </source>
</evidence>
<dbReference type="GO" id="GO:0005743">
    <property type="term" value="C:mitochondrial inner membrane"/>
    <property type="evidence" value="ECO:0007669"/>
    <property type="project" value="TreeGrafter"/>
</dbReference>
<keyword evidence="20" id="KW-0326">Glycosidase</keyword>
<evidence type="ECO:0000256" key="4">
    <source>
        <dbReference type="ARBA" id="ARBA00004308"/>
    </source>
</evidence>
<dbReference type="Pfam" id="PF03663">
    <property type="entry name" value="Glyco_hydro_76"/>
    <property type="match status" value="1"/>
</dbReference>
<evidence type="ECO:0000256" key="2">
    <source>
        <dbReference type="ARBA" id="ARBA00001947"/>
    </source>
</evidence>
<dbReference type="InParanoid" id="F9X566"/>
<keyword evidence="18" id="KW-0472">Membrane</keyword>
<dbReference type="GO" id="GO:0005975">
    <property type="term" value="P:carbohydrate metabolic process"/>
    <property type="evidence" value="ECO:0007669"/>
    <property type="project" value="InterPro"/>
</dbReference>
<dbReference type="FunFam" id="1.20.58.760:FF:000002">
    <property type="entry name" value="ATP-dependent zinc metalloprotease FtsH"/>
    <property type="match status" value="1"/>
</dbReference>
<evidence type="ECO:0000256" key="20">
    <source>
        <dbReference type="ARBA" id="ARBA00023295"/>
    </source>
</evidence>
<evidence type="ECO:0000256" key="1">
    <source>
        <dbReference type="ARBA" id="ARBA00001452"/>
    </source>
</evidence>
<keyword evidence="26" id="KW-1185">Reference proteome</keyword>
<evidence type="ECO:0000256" key="7">
    <source>
        <dbReference type="ARBA" id="ARBA00010550"/>
    </source>
</evidence>
<evidence type="ECO:0000256" key="13">
    <source>
        <dbReference type="ARBA" id="ARBA00022801"/>
    </source>
</evidence>
<dbReference type="SUPFAM" id="SSF52540">
    <property type="entry name" value="P-loop containing nucleoside triphosphate hydrolases"/>
    <property type="match status" value="1"/>
</dbReference>
<evidence type="ECO:0000256" key="9">
    <source>
        <dbReference type="ARBA" id="ARBA00022670"/>
    </source>
</evidence>
<dbReference type="HAMAP" id="MF_01458">
    <property type="entry name" value="FtsH"/>
    <property type="match status" value="1"/>
</dbReference>
<dbReference type="GO" id="GO:0007005">
    <property type="term" value="P:mitochondrion organization"/>
    <property type="evidence" value="ECO:0007669"/>
    <property type="project" value="TreeGrafter"/>
</dbReference>
<evidence type="ECO:0000256" key="18">
    <source>
        <dbReference type="ARBA" id="ARBA00023136"/>
    </source>
</evidence>
<keyword evidence="11 23" id="KW-0732">Signal</keyword>
<dbReference type="Pfam" id="PF01434">
    <property type="entry name" value="Peptidase_M41"/>
    <property type="match status" value="1"/>
</dbReference>
<dbReference type="eggNOG" id="KOG0734">
    <property type="taxonomic scope" value="Eukaryota"/>
</dbReference>
<dbReference type="InterPro" id="IPR005198">
    <property type="entry name" value="Glyco_hydro_76"/>
</dbReference>
<dbReference type="InterPro" id="IPR000642">
    <property type="entry name" value="Peptidase_M41"/>
</dbReference>
<dbReference type="GO" id="GO:0008496">
    <property type="term" value="F:mannan endo-1,6-alpha-mannosidase activity"/>
    <property type="evidence" value="ECO:0007669"/>
    <property type="project" value="UniProtKB-EC"/>
</dbReference>
<dbReference type="SMART" id="SM00382">
    <property type="entry name" value="AAA"/>
    <property type="match status" value="1"/>
</dbReference>
<dbReference type="InterPro" id="IPR027417">
    <property type="entry name" value="P-loop_NTPase"/>
</dbReference>
<comment type="similarity">
    <text evidence="7">In the N-terminal section; belongs to the AAA ATPase family.</text>
</comment>
<dbReference type="PANTHER" id="PTHR23076:SF97">
    <property type="entry name" value="ATP-DEPENDENT ZINC METALLOPROTEASE YME1L1"/>
    <property type="match status" value="1"/>
</dbReference>
<comment type="cofactor">
    <cofactor evidence="2">
        <name>Zn(2+)</name>
        <dbReference type="ChEBI" id="CHEBI:29105"/>
    </cofactor>
</comment>
<keyword evidence="19" id="KW-0325">Glycoprotein</keyword>
<dbReference type="HOGENOM" id="CLU_269383_0_0_1"/>
<evidence type="ECO:0000259" key="24">
    <source>
        <dbReference type="SMART" id="SM00382"/>
    </source>
</evidence>
<keyword evidence="16" id="KW-0482">Metalloprotease</keyword>
<dbReference type="EC" id="3.2.1.101" evidence="8"/>
<dbReference type="MEROPS" id="M41.004"/>
<keyword evidence="17" id="KW-0496">Mitochondrion</keyword>
<dbReference type="Pfam" id="PF21232">
    <property type="entry name" value="Yme1-like_N"/>
    <property type="match status" value="1"/>
</dbReference>
<evidence type="ECO:0000313" key="25">
    <source>
        <dbReference type="EMBL" id="EGP88972.1"/>
    </source>
</evidence>
<dbReference type="STRING" id="336722.F9X566"/>
<dbReference type="GO" id="GO:0016887">
    <property type="term" value="F:ATP hydrolysis activity"/>
    <property type="evidence" value="ECO:0007669"/>
    <property type="project" value="InterPro"/>
</dbReference>
<dbReference type="InterPro" id="IPR008928">
    <property type="entry name" value="6-hairpin_glycosidase_sf"/>
</dbReference>
<dbReference type="InterPro" id="IPR005936">
    <property type="entry name" value="FtsH"/>
</dbReference>
<reference evidence="25 26" key="1">
    <citation type="journal article" date="2011" name="PLoS Genet.">
        <title>Finished genome of the fungal wheat pathogen Mycosphaerella graminicola reveals dispensome structure, chromosome plasticity, and stealth pathogenesis.</title>
        <authorList>
            <person name="Goodwin S.B."/>
            <person name="Ben M'barek S."/>
            <person name="Dhillon B."/>
            <person name="Wittenberg A.H.J."/>
            <person name="Crane C.F."/>
            <person name="Hane J.K."/>
            <person name="Foster A.J."/>
            <person name="Van der Lee T.A.J."/>
            <person name="Grimwood J."/>
            <person name="Aerts A."/>
            <person name="Antoniw J."/>
            <person name="Bailey A."/>
            <person name="Bluhm B."/>
            <person name="Bowler J."/>
            <person name="Bristow J."/>
            <person name="van der Burgt A."/>
            <person name="Canto-Canche B."/>
            <person name="Churchill A.C.L."/>
            <person name="Conde-Ferraez L."/>
            <person name="Cools H.J."/>
            <person name="Coutinho P.M."/>
            <person name="Csukai M."/>
            <person name="Dehal P."/>
            <person name="De Wit P."/>
            <person name="Donzelli B."/>
            <person name="van de Geest H.C."/>
            <person name="van Ham R.C.H.J."/>
            <person name="Hammond-Kosack K.E."/>
            <person name="Henrissat B."/>
            <person name="Kilian A."/>
            <person name="Kobayashi A.K."/>
            <person name="Koopmann E."/>
            <person name="Kourmpetis Y."/>
            <person name="Kuzniar A."/>
            <person name="Lindquist E."/>
            <person name="Lombard V."/>
            <person name="Maliepaard C."/>
            <person name="Martins N."/>
            <person name="Mehrabi R."/>
            <person name="Nap J.P.H."/>
            <person name="Ponomarenko A."/>
            <person name="Rudd J.J."/>
            <person name="Salamov A."/>
            <person name="Schmutz J."/>
            <person name="Schouten H.J."/>
            <person name="Shapiro H."/>
            <person name="Stergiopoulos I."/>
            <person name="Torriani S.F.F."/>
            <person name="Tu H."/>
            <person name="de Vries R.P."/>
            <person name="Waalwijk C."/>
            <person name="Ware S.B."/>
            <person name="Wiebenga A."/>
            <person name="Zwiers L.-H."/>
            <person name="Oliver R.P."/>
            <person name="Grigoriev I.V."/>
            <person name="Kema G.H.J."/>
        </authorList>
    </citation>
    <scope>NUCLEOTIDE SEQUENCE [LARGE SCALE GENOMIC DNA]</scope>
    <source>
        <strain evidence="26">CBS 115943 / IPO323</strain>
    </source>
</reference>
<feature type="signal peptide" evidence="23">
    <location>
        <begin position="1"/>
        <end position="18"/>
    </location>
</feature>
<comment type="similarity">
    <text evidence="6">In the C-terminal section; belongs to the peptidase M41 family.</text>
</comment>
<dbReference type="PROSITE" id="PS00674">
    <property type="entry name" value="AAA"/>
    <property type="match status" value="1"/>
</dbReference>
<dbReference type="InterPro" id="IPR037219">
    <property type="entry name" value="Peptidase_M41-like"/>
</dbReference>
<evidence type="ECO:0000256" key="23">
    <source>
        <dbReference type="SAM" id="SignalP"/>
    </source>
</evidence>
<sequence length="1214" mass="130649">MQITFVAALAAFLGIAAGIPLDINDTASIKNASATLAFGLQSWYHTNVTGVPATAIGTLDPPLYWWQAGAMWGGMIDYWAFTNDTSYNAVITQALMAQVGPDNNYMPPAYYPSLGNDDQAFWALAVLSALEYGFPPPSGQSPDIWLDLAVAVFNTQAPRWNTEACGGGLKWQIFESNAGYNYRNAISNGGLLQMSARLARYTGNQTYVDWAEKSWEWMSRIGLIGANYQVYDGSDDKINCSEINHIQWSYNPAMLLYGAASMANLTNSAVWQQRTEGLLTSTLNTFFSPFPNATSIMYEAACEPGGTCNNDQVSFKAYLSRWMSKSAKVYPSITAVARKYIGASAEAAAASCSGGDNGQTCGQKWYVGGYDGIYGVGQQMSALETVQSLLLLDGTAVRSIPRHQARSAHNTSLAVMALLTPMSLGRLAAGAVDAVPTMRSTALRRHAAGVLCSGRAVRGEQHRKSSTLVERRDGTPSLASSLSVTHTTARSSKAFSPSRPFSSATVRSPLAFNAPLRTSFVGLTQQRTLFGSGWGSQTSRNLLAHMEQTANNNPGSATAQNAFYQGLLRANMPEILVERYQTGRYATNAATDQAYSKALESLGGASLGGGAIGHMVGRSQMNNNMNNGMNNGMSNEQLQAIGQAVGARAYGSNVGISKQGSGAKSEPLYVVVDESMGSTIFKWVKFIAVFAFASYITLVLFTLFIEATGMRSKIGGAQNAEAKPELQKTRFSDVHGCEEAKEELQELVEFLKAPDSFSTLGGKLPKGVLLTGPPGTGKTLLARAVAGEAGVPFFYMSGSEFDEIYVGVGAKRVRELFTAARGKSPAIIFIDELDAIGGKRNEKDAAYAKQTLNQLLTELDGFDQDVGVIIIGATNFPQSLDKALTRPGRFDRNVVVPLPDVRGRVAILKHHMKNIRVDASVDATEIARGSPGFSGAELENLVNQAAVHASKNKQSKVTVKDLIWAKDKIMMGAERRSAVIQPKDREMTAYHEGGHALVSMLTAGSTPLYKATIMPRGQALGITFSLPEMDKVSESKKELLARLDMCMGGKVAEQIVYGEENVTTGASSDIQNATGIAYYMVTSAGMSEKLGNVDLRSDPDKLSGQTKLLIDQEVRRLVEEGKERATKLLTENREALNRLAKALVEYETLDREEMEKVVRGETLPNKLKINVDVPVKKPESKPTPIDELPIPGNNAPTPAEDGGATKPSYPAASP</sequence>
<keyword evidence="14" id="KW-0862">Zinc</keyword>
<dbReference type="GO" id="GO:0004176">
    <property type="term" value="F:ATP-dependent peptidase activity"/>
    <property type="evidence" value="ECO:0007669"/>
    <property type="project" value="InterPro"/>
</dbReference>
<dbReference type="Gene3D" id="1.50.10.20">
    <property type="match status" value="1"/>
</dbReference>
<dbReference type="InterPro" id="IPR003593">
    <property type="entry name" value="AAA+_ATPase"/>
</dbReference>
<dbReference type="FunFam" id="1.50.10.20:FF:000006">
    <property type="entry name" value="Mannan endo-1,6-alpha-mannosidase"/>
    <property type="match status" value="1"/>
</dbReference>
<organism evidence="25 26">
    <name type="scientific">Zymoseptoria tritici (strain CBS 115943 / IPO323)</name>
    <name type="common">Speckled leaf blotch fungus</name>
    <name type="synonym">Septoria tritici</name>
    <dbReference type="NCBI Taxonomy" id="336722"/>
    <lineage>
        <taxon>Eukaryota</taxon>
        <taxon>Fungi</taxon>
        <taxon>Dikarya</taxon>
        <taxon>Ascomycota</taxon>
        <taxon>Pezizomycotina</taxon>
        <taxon>Dothideomycetes</taxon>
        <taxon>Dothideomycetidae</taxon>
        <taxon>Mycosphaerellales</taxon>
        <taxon>Mycosphaerellaceae</taxon>
        <taxon>Zymoseptoria</taxon>
    </lineage>
</organism>
<evidence type="ECO:0000256" key="16">
    <source>
        <dbReference type="ARBA" id="ARBA00023049"/>
    </source>
</evidence>
<evidence type="ECO:0000256" key="14">
    <source>
        <dbReference type="ARBA" id="ARBA00022833"/>
    </source>
</evidence>
<feature type="domain" description="AAA+ ATPase" evidence="24">
    <location>
        <begin position="764"/>
        <end position="900"/>
    </location>
</feature>
<evidence type="ECO:0000256" key="12">
    <source>
        <dbReference type="ARBA" id="ARBA00022741"/>
    </source>
</evidence>
<dbReference type="CDD" id="cd19501">
    <property type="entry name" value="RecA-like_FtsH"/>
    <property type="match status" value="1"/>
</dbReference>
<dbReference type="InterPro" id="IPR003960">
    <property type="entry name" value="ATPase_AAA_CS"/>
</dbReference>
<comment type="catalytic activity">
    <reaction evidence="1">
        <text>Random hydrolysis of (1-&gt;6)-alpha-D-mannosidic linkages in unbranched (1-&gt;6)-mannans.</text>
        <dbReference type="EC" id="3.2.1.101"/>
    </reaction>
</comment>
<comment type="similarity">
    <text evidence="5">Belongs to the glycosyl hydrolase 76 family.</text>
</comment>
<dbReference type="Pfam" id="PF00004">
    <property type="entry name" value="AAA"/>
    <property type="match status" value="1"/>
</dbReference>
<comment type="subcellular location">
    <subcellularLocation>
        <location evidence="4">Endomembrane system</location>
    </subcellularLocation>
    <subcellularLocation>
        <location evidence="3">Mitochondrion</location>
    </subcellularLocation>
</comment>
<dbReference type="Proteomes" id="UP000008062">
    <property type="component" value="Chromosome 3"/>
</dbReference>
<evidence type="ECO:0000256" key="15">
    <source>
        <dbReference type="ARBA" id="ARBA00022840"/>
    </source>
</evidence>
<dbReference type="InterPro" id="IPR041569">
    <property type="entry name" value="AAA_lid_3"/>
</dbReference>
<dbReference type="GeneID" id="13404335"/>
<dbReference type="InterPro" id="IPR003959">
    <property type="entry name" value="ATPase_AAA_core"/>
</dbReference>
<accession>F9X566</accession>
<dbReference type="RefSeq" id="XP_003853996.1">
    <property type="nucleotide sequence ID" value="XM_003853948.1"/>
</dbReference>
<dbReference type="GO" id="GO:0141164">
    <property type="term" value="P:mitochondrial protein quality control"/>
    <property type="evidence" value="ECO:0007669"/>
    <property type="project" value="UniProtKB-ARBA"/>
</dbReference>
<dbReference type="FunFam" id="3.40.50.300:FF:000175">
    <property type="entry name" value="ATP-dependent zinc metalloprotease FTSH 4"/>
    <property type="match status" value="1"/>
</dbReference>
<dbReference type="GO" id="GO:0005524">
    <property type="term" value="F:ATP binding"/>
    <property type="evidence" value="ECO:0007669"/>
    <property type="project" value="UniProtKB-KW"/>
</dbReference>
<evidence type="ECO:0000256" key="19">
    <source>
        <dbReference type="ARBA" id="ARBA00023180"/>
    </source>
</evidence>